<dbReference type="PROSITE" id="PS51257">
    <property type="entry name" value="PROKAR_LIPOPROTEIN"/>
    <property type="match status" value="1"/>
</dbReference>
<evidence type="ECO:0000313" key="3">
    <source>
        <dbReference type="EMBL" id="AUG58282.1"/>
    </source>
</evidence>
<feature type="compositionally biased region" description="Acidic residues" evidence="1">
    <location>
        <begin position="61"/>
        <end position="89"/>
    </location>
</feature>
<dbReference type="Proteomes" id="UP000233534">
    <property type="component" value="Chromosome"/>
</dbReference>
<dbReference type="Pfam" id="PF13200">
    <property type="entry name" value="DUF4015"/>
    <property type="match status" value="1"/>
</dbReference>
<name>A0A2K9E3H6_9FIRM</name>
<protein>
    <recommendedName>
        <fullName evidence="2">DUF4015 domain-containing protein</fullName>
    </recommendedName>
</protein>
<dbReference type="InterPro" id="IPR017853">
    <property type="entry name" value="GH"/>
</dbReference>
<organism evidence="3 4">
    <name type="scientific">Acetivibrio saccincola</name>
    <dbReference type="NCBI Taxonomy" id="1677857"/>
    <lineage>
        <taxon>Bacteria</taxon>
        <taxon>Bacillati</taxon>
        <taxon>Bacillota</taxon>
        <taxon>Clostridia</taxon>
        <taxon>Eubacteriales</taxon>
        <taxon>Oscillospiraceae</taxon>
        <taxon>Acetivibrio</taxon>
    </lineage>
</organism>
<reference evidence="3 4" key="1">
    <citation type="submission" date="2017-12" db="EMBL/GenBank/DDBJ databases">
        <title>Complete genome sequence of Herbivorax saccincola GGR1, a novel Cellulosome-producing hydrolytic bacterium in a thermophilic biogas plant, established by Illumina and Nanopore MinION sequencing.</title>
        <authorList>
            <person name="Pechtl A."/>
            <person name="Ruckert C."/>
            <person name="Koeck D.E."/>
            <person name="Maus I."/>
            <person name="Winkler A."/>
            <person name="Kalinowski J."/>
            <person name="Puhler A."/>
            <person name="Schwarz W.W."/>
            <person name="Zverlov V.V."/>
            <person name="Schluter A."/>
            <person name="Liebl W."/>
        </authorList>
    </citation>
    <scope>NUCLEOTIDE SEQUENCE [LARGE SCALE GENOMIC DNA]</scope>
    <source>
        <strain evidence="4">SR1</strain>
    </source>
</reference>
<evidence type="ECO:0000313" key="4">
    <source>
        <dbReference type="Proteomes" id="UP000233534"/>
    </source>
</evidence>
<gene>
    <name evidence="3" type="ORF">HVS_11975</name>
</gene>
<keyword evidence="4" id="KW-1185">Reference proteome</keyword>
<dbReference type="KEGG" id="hsc:HVS_11975"/>
<dbReference type="PANTHER" id="PTHR43405">
    <property type="entry name" value="GLYCOSYL HYDROLASE DIGH"/>
    <property type="match status" value="1"/>
</dbReference>
<dbReference type="EMBL" id="CP025197">
    <property type="protein sequence ID" value="AUG58282.1"/>
    <property type="molecule type" value="Genomic_DNA"/>
</dbReference>
<dbReference type="PANTHER" id="PTHR43405:SF1">
    <property type="entry name" value="GLYCOSYL HYDROLASE DIGH"/>
    <property type="match status" value="1"/>
</dbReference>
<dbReference type="SUPFAM" id="SSF51445">
    <property type="entry name" value="(Trans)glycosidases"/>
    <property type="match status" value="1"/>
</dbReference>
<proteinExistence type="predicted"/>
<dbReference type="InterPro" id="IPR025275">
    <property type="entry name" value="DUF4015"/>
</dbReference>
<evidence type="ECO:0000259" key="2">
    <source>
        <dbReference type="Pfam" id="PF13200"/>
    </source>
</evidence>
<accession>A0A2K9E3H6</accession>
<evidence type="ECO:0000256" key="1">
    <source>
        <dbReference type="SAM" id="MobiDB-lite"/>
    </source>
</evidence>
<dbReference type="AlphaFoldDB" id="A0A2K9E3H6"/>
<feature type="region of interest" description="Disordered" evidence="1">
    <location>
        <begin position="37"/>
        <end position="90"/>
    </location>
</feature>
<feature type="domain" description="DUF4015" evidence="2">
    <location>
        <begin position="97"/>
        <end position="414"/>
    </location>
</feature>
<sequence>MKNKRKITKFTREKIILILLSVMLVFVLTSCGNDSIIPTDNSISTDETEVGDEKQGNEQNLDGESEGENGNEDGNEEGSEEGSEEETEQEEKIKVKALYLTGWTVGIPENVDKFIDIAKDTEINSYVIDIKDDDGFVGYESQIPKVRELGTWKYKYDAKSVLKKFKDNGIHLIGRLVCFKDPQFSSKHPEWAVKMADGSLYREINGATWIDPYRREAWPYIIEIAKEAVELGFDEIQFDYVRFPNDGNKSAMRFNNDGSEKYEIINEFLAYAKKELPDVVLSADVFGIILESPEDVEDIGQYLELIGKDIEYISPMVYPSHYAVGQKVNGVQFMKPDLEPYEVVYQSLVKGKERIGKVEGYKADMRPYLQAFTASWLESGYYQVYGVKQIKEQIKAVYDAGYEEWIFWDPANKYQKEAFYNE</sequence>
<dbReference type="Gene3D" id="3.20.20.80">
    <property type="entry name" value="Glycosidases"/>
    <property type="match status" value="1"/>
</dbReference>
<dbReference type="RefSeq" id="WP_207654774.1">
    <property type="nucleotide sequence ID" value="NZ_CP025197.1"/>
</dbReference>
<dbReference type="InterPro" id="IPR052177">
    <property type="entry name" value="Divisome_Glycosyl_Hydrolase"/>
</dbReference>